<dbReference type="EMBL" id="JAEFBK010000010">
    <property type="protein sequence ID" value="KAG7558882.1"/>
    <property type="molecule type" value="Genomic_DNA"/>
</dbReference>
<gene>
    <name evidence="2" type="ORF">ISN45_Aa05g004990</name>
</gene>
<evidence type="ECO:0000313" key="2">
    <source>
        <dbReference type="EMBL" id="KAG7558882.1"/>
    </source>
</evidence>
<dbReference type="InterPro" id="IPR006566">
    <property type="entry name" value="FBD"/>
</dbReference>
<keyword evidence="3" id="KW-1185">Reference proteome</keyword>
<proteinExistence type="predicted"/>
<dbReference type="Proteomes" id="UP000694240">
    <property type="component" value="Chromosome 10"/>
</dbReference>
<dbReference type="InterPro" id="IPR050232">
    <property type="entry name" value="FBL13/AtMIF1-like"/>
</dbReference>
<organism evidence="2 3">
    <name type="scientific">Arabidopsis thaliana x Arabidopsis arenosa</name>
    <dbReference type="NCBI Taxonomy" id="1240361"/>
    <lineage>
        <taxon>Eukaryota</taxon>
        <taxon>Viridiplantae</taxon>
        <taxon>Streptophyta</taxon>
        <taxon>Embryophyta</taxon>
        <taxon>Tracheophyta</taxon>
        <taxon>Spermatophyta</taxon>
        <taxon>Magnoliopsida</taxon>
        <taxon>eudicotyledons</taxon>
        <taxon>Gunneridae</taxon>
        <taxon>Pentapetalae</taxon>
        <taxon>rosids</taxon>
        <taxon>malvids</taxon>
        <taxon>Brassicales</taxon>
        <taxon>Brassicaceae</taxon>
        <taxon>Camelineae</taxon>
        <taxon>Arabidopsis</taxon>
    </lineage>
</organism>
<sequence length="377" mass="43603">MVPSLEFIYNATNDFERFSYNVSKCLFSHQAPVLQSLHLEMNFDSDSSMDFGILMGIAFGRRLRQFVLKVYSGDLFTFPTSFFNCETLETLELSHCILIDVPFPICLKSLRTLHLHKMEFDNDESVLNFLSGCISLENLVIHQSSLFNVNTFTIAVPSLQRLTLIVEYVDEEFSVFVINAPSLKYLKIEGILVDDGFCIIENTPELVEASIIDVSRKVFETMLGSLASVQRLSLKISPLEITLTPIRSTFYHLTHLELSAYKTDWWNLLTLMLDTSPNLQFLKLIGFERQWRPWEKWNQPKNVPECLLLHLETFVWTYYEGKLEDEIEVAKYILRNARCLKKATFSKIEINSDKRVEIVEELKSVVRASNSCQLVFI</sequence>
<feature type="domain" description="FBD" evidence="1">
    <location>
        <begin position="305"/>
        <end position="377"/>
    </location>
</feature>
<dbReference type="PANTHER" id="PTHR31900">
    <property type="entry name" value="F-BOX/RNI SUPERFAMILY PROTEIN-RELATED"/>
    <property type="match status" value="1"/>
</dbReference>
<evidence type="ECO:0000259" key="1">
    <source>
        <dbReference type="SMART" id="SM00579"/>
    </source>
</evidence>
<accession>A0A8T1ZHF4</accession>
<dbReference type="AlphaFoldDB" id="A0A8T1ZHF4"/>
<dbReference type="Pfam" id="PF08387">
    <property type="entry name" value="FBD"/>
    <property type="match status" value="1"/>
</dbReference>
<evidence type="ECO:0000313" key="3">
    <source>
        <dbReference type="Proteomes" id="UP000694240"/>
    </source>
</evidence>
<dbReference type="PANTHER" id="PTHR31900:SF34">
    <property type="entry name" value="EMB|CAB62440.1-RELATED"/>
    <property type="match status" value="1"/>
</dbReference>
<protein>
    <submittedName>
        <fullName evidence="2">FBD domain</fullName>
    </submittedName>
</protein>
<dbReference type="SMART" id="SM00579">
    <property type="entry name" value="FBD"/>
    <property type="match status" value="1"/>
</dbReference>
<name>A0A8T1ZHF4_9BRAS</name>
<comment type="caution">
    <text evidence="2">The sequence shown here is derived from an EMBL/GenBank/DDBJ whole genome shotgun (WGS) entry which is preliminary data.</text>
</comment>
<reference evidence="2 3" key="1">
    <citation type="submission" date="2020-12" db="EMBL/GenBank/DDBJ databases">
        <title>Concerted genomic and epigenomic changes stabilize Arabidopsis allopolyploids.</title>
        <authorList>
            <person name="Chen Z."/>
        </authorList>
    </citation>
    <scope>NUCLEOTIDE SEQUENCE [LARGE SCALE GENOMIC DNA]</scope>
    <source>
        <strain evidence="2">Allo738</strain>
        <tissue evidence="2">Leaf</tissue>
    </source>
</reference>
<dbReference type="InterPro" id="IPR055357">
    <property type="entry name" value="LRR_At1g61320_AtMIF1"/>
</dbReference>
<dbReference type="Pfam" id="PF23622">
    <property type="entry name" value="LRR_At1g61320_AtMIF1"/>
    <property type="match status" value="1"/>
</dbReference>